<dbReference type="GeneID" id="63823833"/>
<dbReference type="Proteomes" id="UP000076871">
    <property type="component" value="Unassembled WGS sequence"/>
</dbReference>
<feature type="compositionally biased region" description="Polar residues" evidence="2">
    <location>
        <begin position="9"/>
        <end position="35"/>
    </location>
</feature>
<feature type="region of interest" description="Disordered" evidence="2">
    <location>
        <begin position="1"/>
        <end position="38"/>
    </location>
</feature>
<dbReference type="InParanoid" id="A0A165H9P7"/>
<evidence type="ECO:0000313" key="4">
    <source>
        <dbReference type="Proteomes" id="UP000076871"/>
    </source>
</evidence>
<proteinExistence type="predicted"/>
<feature type="coiled-coil region" evidence="1">
    <location>
        <begin position="99"/>
        <end position="133"/>
    </location>
</feature>
<protein>
    <submittedName>
        <fullName evidence="3">Uncharacterized protein</fullName>
    </submittedName>
</protein>
<accession>A0A165H9P7</accession>
<organism evidence="3 4">
    <name type="scientific">Laetiporus sulphureus 93-53</name>
    <dbReference type="NCBI Taxonomy" id="1314785"/>
    <lineage>
        <taxon>Eukaryota</taxon>
        <taxon>Fungi</taxon>
        <taxon>Dikarya</taxon>
        <taxon>Basidiomycota</taxon>
        <taxon>Agaricomycotina</taxon>
        <taxon>Agaricomycetes</taxon>
        <taxon>Polyporales</taxon>
        <taxon>Laetiporus</taxon>
    </lineage>
</organism>
<keyword evidence="1" id="KW-0175">Coiled coil</keyword>
<dbReference type="EMBL" id="KV427607">
    <property type="protein sequence ID" value="KZT11435.1"/>
    <property type="molecule type" value="Genomic_DNA"/>
</dbReference>
<evidence type="ECO:0000256" key="2">
    <source>
        <dbReference type="SAM" id="MobiDB-lite"/>
    </source>
</evidence>
<gene>
    <name evidence="3" type="ORF">LAESUDRAFT_710936</name>
</gene>
<evidence type="ECO:0000256" key="1">
    <source>
        <dbReference type="SAM" id="Coils"/>
    </source>
</evidence>
<keyword evidence="4" id="KW-1185">Reference proteome</keyword>
<evidence type="ECO:0000313" key="3">
    <source>
        <dbReference type="EMBL" id="KZT11435.1"/>
    </source>
</evidence>
<dbReference type="RefSeq" id="XP_040769175.1">
    <property type="nucleotide sequence ID" value="XM_040906804.1"/>
</dbReference>
<dbReference type="AlphaFoldDB" id="A0A165H9P7"/>
<reference evidence="3 4" key="1">
    <citation type="journal article" date="2016" name="Mol. Biol. Evol.">
        <title>Comparative Genomics of Early-Diverging Mushroom-Forming Fungi Provides Insights into the Origins of Lignocellulose Decay Capabilities.</title>
        <authorList>
            <person name="Nagy L.G."/>
            <person name="Riley R."/>
            <person name="Tritt A."/>
            <person name="Adam C."/>
            <person name="Daum C."/>
            <person name="Floudas D."/>
            <person name="Sun H."/>
            <person name="Yadav J.S."/>
            <person name="Pangilinan J."/>
            <person name="Larsson K.H."/>
            <person name="Matsuura K."/>
            <person name="Barry K."/>
            <person name="Labutti K."/>
            <person name="Kuo R."/>
            <person name="Ohm R.A."/>
            <person name="Bhattacharya S.S."/>
            <person name="Shirouzu T."/>
            <person name="Yoshinaga Y."/>
            <person name="Martin F.M."/>
            <person name="Grigoriev I.V."/>
            <person name="Hibbett D.S."/>
        </authorList>
    </citation>
    <scope>NUCLEOTIDE SEQUENCE [LARGE SCALE GENOMIC DNA]</scope>
    <source>
        <strain evidence="3 4">93-53</strain>
    </source>
</reference>
<dbReference type="OrthoDB" id="17066at2759"/>
<sequence>MSRLASFKGPSTPTSSPVRVKQSQSPYSPSRPTESTYHRKVRTALQELRTVAETWDDIVLIDGLKAAKSLVDARTDLDNELSLLPAGSQPDHHIVGPKIATMEQRISDLNAVIEKLKKQFQRMNAIAENLEATLYEAHKTKGWQWVQESMWTTWSLERFVSTIPRVLPPYRRSLEMHIEIVDIVRSHEVTFEASREAIAKWVAQPYLEEHSWDVEWEDLCEAEIDRWDGLK</sequence>
<name>A0A165H9P7_9APHY</name>